<accession>A0A8J3IS44</accession>
<sequence>MEIAYKEAKSILTPQQHGFLAAGPYPFTHALSAYTGCGFGQTTCGLYCYAQFLPNWAMSGFAAPWGQAVQVKTNAPELLEKKLKNMPEAKRQRLRIFMSSTTDPYQPIERTQQVTHGCLEVFARYPDLDLLVVQTRSPLAERDLPLLRQIPYAWLSITIETDDQHHLKSLKGGPPLTKRWSLVRAASAEGVPTQITVSPCLPYTDVATFGTRLINSGAQRLIVDTVVDGDGADGERTARSPFAQTSEDWATTTHAHQLHRYLQQQTTGTSLVIGWSNPGFCGIPPRFSQESGVPLLQTAQHPC</sequence>
<evidence type="ECO:0000313" key="4">
    <source>
        <dbReference type="EMBL" id="GHP01040.1"/>
    </source>
</evidence>
<name>A0A8J3IS44_9CHLR</name>
<evidence type="ECO:0008006" key="6">
    <source>
        <dbReference type="Google" id="ProtNLM"/>
    </source>
</evidence>
<proteinExistence type="predicted"/>
<dbReference type="SFLD" id="SFLDG01084">
    <property type="entry name" value="Uncharacterised_Radical_SAM_Su"/>
    <property type="match status" value="1"/>
</dbReference>
<evidence type="ECO:0000256" key="2">
    <source>
        <dbReference type="ARBA" id="ARBA00023004"/>
    </source>
</evidence>
<dbReference type="PANTHER" id="PTHR43432:SF3">
    <property type="entry name" value="SLR0285 PROTEIN"/>
    <property type="match status" value="1"/>
</dbReference>
<dbReference type="EMBL" id="BNJK01000004">
    <property type="protein sequence ID" value="GHP01040.1"/>
    <property type="molecule type" value="Genomic_DNA"/>
</dbReference>
<protein>
    <recommendedName>
        <fullName evidence="6">Radical SAM protein</fullName>
    </recommendedName>
</protein>
<evidence type="ECO:0000256" key="3">
    <source>
        <dbReference type="ARBA" id="ARBA00023014"/>
    </source>
</evidence>
<dbReference type="InterPro" id="IPR040086">
    <property type="entry name" value="MJ0683-like"/>
</dbReference>
<dbReference type="InterPro" id="IPR007197">
    <property type="entry name" value="rSAM"/>
</dbReference>
<evidence type="ECO:0000313" key="5">
    <source>
        <dbReference type="Proteomes" id="UP000597444"/>
    </source>
</evidence>
<keyword evidence="5" id="KW-1185">Reference proteome</keyword>
<reference evidence="4" key="1">
    <citation type="submission" date="2020-10" db="EMBL/GenBank/DDBJ databases">
        <title>Taxonomic study of unclassified bacteria belonging to the class Ktedonobacteria.</title>
        <authorList>
            <person name="Yabe S."/>
            <person name="Wang C.M."/>
            <person name="Zheng Y."/>
            <person name="Sakai Y."/>
            <person name="Cavaletti L."/>
            <person name="Monciardini P."/>
            <person name="Donadio S."/>
        </authorList>
    </citation>
    <scope>NUCLEOTIDE SEQUENCE</scope>
    <source>
        <strain evidence="4">ID150040</strain>
    </source>
</reference>
<keyword evidence="3" id="KW-0411">Iron-sulfur</keyword>
<dbReference type="GO" id="GO:0003824">
    <property type="term" value="F:catalytic activity"/>
    <property type="evidence" value="ECO:0007669"/>
    <property type="project" value="InterPro"/>
</dbReference>
<dbReference type="Proteomes" id="UP000597444">
    <property type="component" value="Unassembled WGS sequence"/>
</dbReference>
<dbReference type="Gene3D" id="3.80.30.30">
    <property type="match status" value="1"/>
</dbReference>
<dbReference type="AlphaFoldDB" id="A0A8J3IS44"/>
<keyword evidence="2" id="KW-0408">Iron</keyword>
<dbReference type="PANTHER" id="PTHR43432">
    <property type="entry name" value="SLR0285 PROTEIN"/>
    <property type="match status" value="1"/>
</dbReference>
<dbReference type="GO" id="GO:0046872">
    <property type="term" value="F:metal ion binding"/>
    <property type="evidence" value="ECO:0007669"/>
    <property type="project" value="UniProtKB-KW"/>
</dbReference>
<comment type="caution">
    <text evidence="4">The sequence shown here is derived from an EMBL/GenBank/DDBJ whole genome shotgun (WGS) entry which is preliminary data.</text>
</comment>
<organism evidence="4 5">
    <name type="scientific">Reticulibacter mediterranei</name>
    <dbReference type="NCBI Taxonomy" id="2778369"/>
    <lineage>
        <taxon>Bacteria</taxon>
        <taxon>Bacillati</taxon>
        <taxon>Chloroflexota</taxon>
        <taxon>Ktedonobacteria</taxon>
        <taxon>Ktedonobacterales</taxon>
        <taxon>Reticulibacteraceae</taxon>
        <taxon>Reticulibacter</taxon>
    </lineage>
</organism>
<keyword evidence="1" id="KW-0479">Metal-binding</keyword>
<dbReference type="GO" id="GO:0051536">
    <property type="term" value="F:iron-sulfur cluster binding"/>
    <property type="evidence" value="ECO:0007669"/>
    <property type="project" value="UniProtKB-KW"/>
</dbReference>
<evidence type="ECO:0000256" key="1">
    <source>
        <dbReference type="ARBA" id="ARBA00022723"/>
    </source>
</evidence>
<dbReference type="RefSeq" id="WP_220211611.1">
    <property type="nucleotide sequence ID" value="NZ_BNJK01000004.1"/>
</dbReference>
<dbReference type="SFLD" id="SFLDS00029">
    <property type="entry name" value="Radical_SAM"/>
    <property type="match status" value="1"/>
</dbReference>
<gene>
    <name evidence="4" type="ORF">KSF_110870</name>
</gene>